<evidence type="ECO:0000256" key="10">
    <source>
        <dbReference type="ARBA" id="ARBA00023136"/>
    </source>
</evidence>
<evidence type="ECO:0000256" key="3">
    <source>
        <dbReference type="ARBA" id="ARBA00022448"/>
    </source>
</evidence>
<dbReference type="AlphaFoldDB" id="A0A5E4MXK8"/>
<keyword evidence="3 15" id="KW-0813">Transport</keyword>
<evidence type="ECO:0000256" key="6">
    <source>
        <dbReference type="ARBA" id="ARBA00022792"/>
    </source>
</evidence>
<sequence length="198" mass="22212">MVREFKQPVNVSPLIRLGRYTALIAGIAYGVCRNSYLQRKEDEKKVIRQKRHDGICRPSEKQCAKHADKSKMIHPAAQYDAMSRSEIIADLNVGVQPRHPGRDDDGGVPFTGYGTVRISESLCRREGRPLPVFPRLLYGRKGFIRKTDDPQKGEHHPGPCGTSTVDLRETVFPAARARRNTDVAWLVEKTPLSTSPPV</sequence>
<evidence type="ECO:0000256" key="14">
    <source>
        <dbReference type="ARBA" id="ARBA00074682"/>
    </source>
</evidence>
<comment type="similarity">
    <text evidence="2 15">Belongs to the ATPase e subunit family.</text>
</comment>
<keyword evidence="7" id="KW-0007">Acetylation</keyword>
<dbReference type="InterPro" id="IPR008386">
    <property type="entry name" value="ATP_synth_F0_esu_mt"/>
</dbReference>
<evidence type="ECO:0000313" key="18">
    <source>
        <dbReference type="Proteomes" id="UP000325440"/>
    </source>
</evidence>
<dbReference type="PANTHER" id="PTHR12427:SF1">
    <property type="entry name" value="ATP SYNTHASE SUBUNIT E, MITOCHONDRIAL"/>
    <property type="match status" value="1"/>
</dbReference>
<dbReference type="PANTHER" id="PTHR12427">
    <property type="entry name" value="ATP SYNTHASE E CHAIN, MITOCHONDRIAL"/>
    <property type="match status" value="1"/>
</dbReference>
<organism evidence="17 18">
    <name type="scientific">Cinara cedri</name>
    <dbReference type="NCBI Taxonomy" id="506608"/>
    <lineage>
        <taxon>Eukaryota</taxon>
        <taxon>Metazoa</taxon>
        <taxon>Ecdysozoa</taxon>
        <taxon>Arthropoda</taxon>
        <taxon>Hexapoda</taxon>
        <taxon>Insecta</taxon>
        <taxon>Pterygota</taxon>
        <taxon>Neoptera</taxon>
        <taxon>Paraneoptera</taxon>
        <taxon>Hemiptera</taxon>
        <taxon>Sternorrhyncha</taxon>
        <taxon>Aphidomorpha</taxon>
        <taxon>Aphidoidea</taxon>
        <taxon>Aphididae</taxon>
        <taxon>Lachninae</taxon>
        <taxon>Cinara</taxon>
    </lineage>
</organism>
<keyword evidence="4 15" id="KW-0138">CF(0)</keyword>
<keyword evidence="10" id="KW-0472">Membrane</keyword>
<evidence type="ECO:0000256" key="8">
    <source>
        <dbReference type="ARBA" id="ARBA00023065"/>
    </source>
</evidence>
<evidence type="ECO:0000256" key="15">
    <source>
        <dbReference type="RuleBase" id="RU367005"/>
    </source>
</evidence>
<evidence type="ECO:0000256" key="5">
    <source>
        <dbReference type="ARBA" id="ARBA00022781"/>
    </source>
</evidence>
<comment type="subunit">
    <text evidence="13">Component of the ATP synthase complex composed at least of ATP5F1A/subunit alpha, ATP5F1B/subunit beta, ATP5MC1/subunit c (homooctomer), MT-ATP6/subunit a, MT-ATP8/subunit 8, ATP5ME/subunit e, ATP5MF/subunit f, ATP5MG/subunit g, ATP5MK/subunit k, ATP5MJ/subunit j, ATP5F1C/subunit gamma, ATP5F1D/subunit delta, ATP5F1E/subunit epsilon, ATP5PF/subunit F6, ATP5PB/subunit b, ATP5PD/subunit d, ATP5PO/subunit OSCP. ATP synthase complex consists of a soluble F(1) head domain (subunits alpha(3) and beta(3)) - the catalytic core - and a membrane F(0) domain - the membrane proton channel (subunits c, a, 8, e, f, g, k and j). These two domains are linked by a central stalk (subunits gamma, delta, and epsilon) rotating inside the F1 region and a stationary peripheral stalk (subunits F6, b, d, and OSCP).</text>
</comment>
<dbReference type="GO" id="GO:0005743">
    <property type="term" value="C:mitochondrial inner membrane"/>
    <property type="evidence" value="ECO:0007669"/>
    <property type="project" value="UniProtKB-SubCell"/>
</dbReference>
<dbReference type="Pfam" id="PF05680">
    <property type="entry name" value="ATP-synt_E"/>
    <property type="match status" value="1"/>
</dbReference>
<evidence type="ECO:0000256" key="16">
    <source>
        <dbReference type="SAM" id="MobiDB-lite"/>
    </source>
</evidence>
<gene>
    <name evidence="17" type="ORF">CINCED_3A020266</name>
</gene>
<name>A0A5E4MXK8_9HEMI</name>
<keyword evidence="5 15" id="KW-0375">Hydrogen ion transport</keyword>
<feature type="compositionally biased region" description="Basic and acidic residues" evidence="16">
    <location>
        <begin position="145"/>
        <end position="157"/>
    </location>
</feature>
<keyword evidence="11 15" id="KW-0066">ATP synthesis</keyword>
<keyword evidence="18" id="KW-1185">Reference proteome</keyword>
<reference evidence="17 18" key="1">
    <citation type="submission" date="2019-08" db="EMBL/GenBank/DDBJ databases">
        <authorList>
            <person name="Alioto T."/>
            <person name="Alioto T."/>
            <person name="Gomez Garrido J."/>
        </authorList>
    </citation>
    <scope>NUCLEOTIDE SEQUENCE [LARGE SCALE GENOMIC DNA]</scope>
</reference>
<evidence type="ECO:0000256" key="1">
    <source>
        <dbReference type="ARBA" id="ARBA00004273"/>
    </source>
</evidence>
<evidence type="ECO:0000256" key="11">
    <source>
        <dbReference type="ARBA" id="ARBA00023310"/>
    </source>
</evidence>
<dbReference type="GO" id="GO:0015986">
    <property type="term" value="P:proton motive force-driven ATP synthesis"/>
    <property type="evidence" value="ECO:0007669"/>
    <property type="project" value="InterPro"/>
</dbReference>
<evidence type="ECO:0000256" key="7">
    <source>
        <dbReference type="ARBA" id="ARBA00022990"/>
    </source>
</evidence>
<keyword evidence="9 15" id="KW-0496">Mitochondrion</keyword>
<proteinExistence type="inferred from homology"/>
<evidence type="ECO:0000256" key="13">
    <source>
        <dbReference type="ARBA" id="ARBA00064647"/>
    </source>
</evidence>
<protein>
    <recommendedName>
        <fullName evidence="14 15">ATP synthase F(0) complex subunit e, mitochondrial</fullName>
    </recommendedName>
</protein>
<keyword evidence="8 15" id="KW-0406">Ion transport</keyword>
<comment type="subunit">
    <text evidence="15">F-type ATPases have 2 components, CF(1) - the catalytic core - and CF(0) - the membrane proton channel. CF(1) and CF(0) have multiple subunits.</text>
</comment>
<dbReference type="Proteomes" id="UP000325440">
    <property type="component" value="Unassembled WGS sequence"/>
</dbReference>
<evidence type="ECO:0000256" key="12">
    <source>
        <dbReference type="ARBA" id="ARBA00057306"/>
    </source>
</evidence>
<accession>A0A5E4MXK8</accession>
<comment type="function">
    <text evidence="12 15">Subunit e, of the mitochondrial membrane ATP synthase complex (F(1)F(0) ATP synthase or Complex V) that produces ATP from ADP in the presence of a proton gradient across the membrane which is generated by electron transport complexes of the respiratory chain. ATP synthase complex consist of a soluble F(1) head domain - the catalytic core - and a membrane F(1) domain - the membrane proton channel. These two domains are linked by a central stalk rotating inside the F(1) region and a stationary peripheral stalk. During catalysis, ATP synthesis in the catalytic domain of F(1) is coupled via a rotary mechanism of the central stalk subunits to proton translocation. In vivo, can only synthesize ATP although its ATP hydrolase activity can be activated artificially in vitro. Part of the complex F(0) domain.</text>
</comment>
<dbReference type="OrthoDB" id="9982108at2759"/>
<dbReference type="GO" id="GO:0015078">
    <property type="term" value="F:proton transmembrane transporter activity"/>
    <property type="evidence" value="ECO:0007669"/>
    <property type="project" value="InterPro"/>
</dbReference>
<keyword evidence="6 15" id="KW-0999">Mitochondrion inner membrane</keyword>
<dbReference type="GO" id="GO:0045259">
    <property type="term" value="C:proton-transporting ATP synthase complex"/>
    <property type="evidence" value="ECO:0007669"/>
    <property type="project" value="UniProtKB-UniRule"/>
</dbReference>
<evidence type="ECO:0000313" key="17">
    <source>
        <dbReference type="EMBL" id="VVC36352.1"/>
    </source>
</evidence>
<evidence type="ECO:0000256" key="9">
    <source>
        <dbReference type="ARBA" id="ARBA00023128"/>
    </source>
</evidence>
<evidence type="ECO:0000256" key="4">
    <source>
        <dbReference type="ARBA" id="ARBA00022547"/>
    </source>
</evidence>
<evidence type="ECO:0000256" key="2">
    <source>
        <dbReference type="ARBA" id="ARBA00007333"/>
    </source>
</evidence>
<feature type="region of interest" description="Disordered" evidence="16">
    <location>
        <begin position="145"/>
        <end position="165"/>
    </location>
</feature>
<dbReference type="EMBL" id="CABPRJ010001432">
    <property type="protein sequence ID" value="VVC36352.1"/>
    <property type="molecule type" value="Genomic_DNA"/>
</dbReference>
<comment type="subcellular location">
    <subcellularLocation>
        <location evidence="1 15">Mitochondrion inner membrane</location>
    </subcellularLocation>
</comment>